<sequence>MPLTFEVPVFSATAASVAVDRGATRLEINRAGSYAEGGLTPTLAEVQAIVASGSVSVPLRVMIRPRGPPAEGAEEERAEEEEEEADFLYTDDEFQQMCCALDAFVASGLLQPSRGDGFVFGILKRADTGRLVVDVDRNQQLVKAAAPYACVFHRAFDLILGDMPSKEGGEAGTQEALATLLQCGFTGVLTAGGPGSRGAADHASTLQKLAAAAAAEGVGRAESPSAKRIEIIVGGGVRSSNVGTLAEHILAGDNLPTDAVSFHSSCLINPAAAIARGAEGEGVNGDEVERISRVLVSL</sequence>
<keyword evidence="4" id="KW-1185">Reference proteome</keyword>
<comment type="caution">
    <text evidence="3">The sequence shown here is derived from an EMBL/GenBank/DDBJ whole genome shotgun (WGS) entry which is preliminary data.</text>
</comment>
<dbReference type="Pfam" id="PF03932">
    <property type="entry name" value="CutC"/>
    <property type="match status" value="2"/>
</dbReference>
<dbReference type="EMBL" id="CAWUHB010000026">
    <property type="protein sequence ID" value="CAK7223038.1"/>
    <property type="molecule type" value="Genomic_DNA"/>
</dbReference>
<evidence type="ECO:0000313" key="4">
    <source>
        <dbReference type="Proteomes" id="UP001642405"/>
    </source>
</evidence>
<comment type="similarity">
    <text evidence="1">Belongs to the CutC family.</text>
</comment>
<organism evidence="3 4">
    <name type="scientific">Sporothrix curviconia</name>
    <dbReference type="NCBI Taxonomy" id="1260050"/>
    <lineage>
        <taxon>Eukaryota</taxon>
        <taxon>Fungi</taxon>
        <taxon>Dikarya</taxon>
        <taxon>Ascomycota</taxon>
        <taxon>Pezizomycotina</taxon>
        <taxon>Sordariomycetes</taxon>
        <taxon>Sordariomycetidae</taxon>
        <taxon>Ophiostomatales</taxon>
        <taxon>Ophiostomataceae</taxon>
        <taxon>Sporothrix</taxon>
    </lineage>
</organism>
<evidence type="ECO:0000313" key="3">
    <source>
        <dbReference type="EMBL" id="CAK7223038.1"/>
    </source>
</evidence>
<dbReference type="SUPFAM" id="SSF110395">
    <property type="entry name" value="CutC-like"/>
    <property type="match status" value="1"/>
</dbReference>
<dbReference type="Gene3D" id="3.20.20.380">
    <property type="entry name" value="Copper homeostasis (CutC) domain"/>
    <property type="match status" value="1"/>
</dbReference>
<proteinExistence type="inferred from homology"/>
<evidence type="ECO:0000256" key="1">
    <source>
        <dbReference type="ARBA" id="ARBA00007768"/>
    </source>
</evidence>
<dbReference type="PANTHER" id="PTHR12598">
    <property type="entry name" value="COPPER HOMEOSTASIS PROTEIN CUTC"/>
    <property type="match status" value="1"/>
</dbReference>
<gene>
    <name evidence="3" type="ORF">SCUCBS95973_005042</name>
</gene>
<dbReference type="PANTHER" id="PTHR12598:SF0">
    <property type="entry name" value="COPPER HOMEOSTASIS PROTEIN CUTC HOMOLOG"/>
    <property type="match status" value="1"/>
</dbReference>
<dbReference type="InterPro" id="IPR036822">
    <property type="entry name" value="CutC-like_dom_sf"/>
</dbReference>
<evidence type="ECO:0000256" key="2">
    <source>
        <dbReference type="ARBA" id="ARBA00019014"/>
    </source>
</evidence>
<reference evidence="3 4" key="1">
    <citation type="submission" date="2024-01" db="EMBL/GenBank/DDBJ databases">
        <authorList>
            <person name="Allen C."/>
            <person name="Tagirdzhanova G."/>
        </authorList>
    </citation>
    <scope>NUCLEOTIDE SEQUENCE [LARGE SCALE GENOMIC DNA]</scope>
</reference>
<dbReference type="InterPro" id="IPR005627">
    <property type="entry name" value="CutC-like"/>
</dbReference>
<protein>
    <recommendedName>
        <fullName evidence="2">Copper homeostasis protein cutC homolog</fullName>
    </recommendedName>
</protein>
<dbReference type="Proteomes" id="UP001642405">
    <property type="component" value="Unassembled WGS sequence"/>
</dbReference>
<name>A0ABP0BTU6_9PEZI</name>
<accession>A0ABP0BTU6</accession>